<keyword evidence="3" id="KW-1185">Reference proteome</keyword>
<accession>A0ABY4NA26</accession>
<sequence>MSALAVVLALTFVWIGLIVGLSFIEAPVKFQAPGITLALGLGIGRLVFRVLHAVQVAIVVVVAVCLALGAGAGIPVPAVAGLVLAILMLIGQLALVQPRLTRRSNAVLAGEDAPRSRAHHAYVALELLKLVGLLVGGIALLAHLVALAD</sequence>
<evidence type="ECO:0000313" key="2">
    <source>
        <dbReference type="EMBL" id="UQN31413.1"/>
    </source>
</evidence>
<keyword evidence="1" id="KW-0472">Membrane</keyword>
<evidence type="ECO:0008006" key="4">
    <source>
        <dbReference type="Google" id="ProtNLM"/>
    </source>
</evidence>
<feature type="transmembrane region" description="Helical" evidence="1">
    <location>
        <begin position="127"/>
        <end position="148"/>
    </location>
</feature>
<reference evidence="2" key="1">
    <citation type="submission" date="2022-05" db="EMBL/GenBank/DDBJ databases">
        <title>Genomic analysis of Brachybacterium sp. CBA3104.</title>
        <authorList>
            <person name="Roh S.W."/>
            <person name="Kim Y.B."/>
            <person name="Kim Y."/>
        </authorList>
    </citation>
    <scope>NUCLEOTIDE SEQUENCE</scope>
    <source>
        <strain evidence="2">CBA3104</strain>
    </source>
</reference>
<dbReference type="RefSeq" id="WP_249480835.1">
    <property type="nucleotide sequence ID" value="NZ_CP097218.1"/>
</dbReference>
<evidence type="ECO:0000313" key="3">
    <source>
        <dbReference type="Proteomes" id="UP001055868"/>
    </source>
</evidence>
<name>A0ABY4NA26_9MICO</name>
<keyword evidence="1" id="KW-0812">Transmembrane</keyword>
<evidence type="ECO:0000256" key="1">
    <source>
        <dbReference type="SAM" id="Phobius"/>
    </source>
</evidence>
<protein>
    <recommendedName>
        <fullName evidence="4">DUF4149 domain-containing protein</fullName>
    </recommendedName>
</protein>
<proteinExistence type="predicted"/>
<gene>
    <name evidence="2" type="ORF">M4486_09090</name>
</gene>
<feature type="transmembrane region" description="Helical" evidence="1">
    <location>
        <begin position="53"/>
        <end position="72"/>
    </location>
</feature>
<dbReference type="Proteomes" id="UP001055868">
    <property type="component" value="Chromosome"/>
</dbReference>
<keyword evidence="1" id="KW-1133">Transmembrane helix</keyword>
<organism evidence="2 3">
    <name type="scientific">Brachybacterium kimchii</name>
    <dbReference type="NCBI Taxonomy" id="2942909"/>
    <lineage>
        <taxon>Bacteria</taxon>
        <taxon>Bacillati</taxon>
        <taxon>Actinomycetota</taxon>
        <taxon>Actinomycetes</taxon>
        <taxon>Micrococcales</taxon>
        <taxon>Dermabacteraceae</taxon>
        <taxon>Brachybacterium</taxon>
    </lineage>
</organism>
<feature type="transmembrane region" description="Helical" evidence="1">
    <location>
        <begin position="78"/>
        <end position="96"/>
    </location>
</feature>
<dbReference type="EMBL" id="CP097218">
    <property type="protein sequence ID" value="UQN31413.1"/>
    <property type="molecule type" value="Genomic_DNA"/>
</dbReference>